<gene>
    <name evidence="2" type="ORF">COX00_02065</name>
</gene>
<dbReference type="EMBL" id="PCSZ01000041">
    <property type="protein sequence ID" value="PIP60657.1"/>
    <property type="molecule type" value="Genomic_DNA"/>
</dbReference>
<evidence type="ECO:0000256" key="1">
    <source>
        <dbReference type="SAM" id="Coils"/>
    </source>
</evidence>
<keyword evidence="1" id="KW-0175">Coiled coil</keyword>
<organism evidence="2 3">
    <name type="scientific">Candidatus Uhrbacteria bacterium CG22_combo_CG10-13_8_21_14_all_47_17</name>
    <dbReference type="NCBI Taxonomy" id="1975041"/>
    <lineage>
        <taxon>Bacteria</taxon>
        <taxon>Candidatus Uhriibacteriota</taxon>
    </lineage>
</organism>
<evidence type="ECO:0000313" key="2">
    <source>
        <dbReference type="EMBL" id="PIP60657.1"/>
    </source>
</evidence>
<comment type="caution">
    <text evidence="2">The sequence shown here is derived from an EMBL/GenBank/DDBJ whole genome shotgun (WGS) entry which is preliminary data.</text>
</comment>
<sequence>MYTKECARILFLFGLTYLQPMKMFGTPSLELPSAEEERKRGAQEHYTKYEEFINERIQELSDILNEAKEHNIDLDNDYDERMHDPAYREMRDQLLAKRTKALMLLEKAEMKRDKLEREHGVTRHIDA</sequence>
<dbReference type="Proteomes" id="UP000231581">
    <property type="component" value="Unassembled WGS sequence"/>
</dbReference>
<dbReference type="AlphaFoldDB" id="A0A2H0BSK3"/>
<evidence type="ECO:0000313" key="3">
    <source>
        <dbReference type="Proteomes" id="UP000231581"/>
    </source>
</evidence>
<proteinExistence type="predicted"/>
<accession>A0A2H0BSK3</accession>
<reference evidence="2 3" key="1">
    <citation type="submission" date="2017-09" db="EMBL/GenBank/DDBJ databases">
        <title>Depth-based differentiation of microbial function through sediment-hosted aquifers and enrichment of novel symbionts in the deep terrestrial subsurface.</title>
        <authorList>
            <person name="Probst A.J."/>
            <person name="Ladd B."/>
            <person name="Jarett J.K."/>
            <person name="Geller-Mcgrath D.E."/>
            <person name="Sieber C.M."/>
            <person name="Emerson J.B."/>
            <person name="Anantharaman K."/>
            <person name="Thomas B.C."/>
            <person name="Malmstrom R."/>
            <person name="Stieglmeier M."/>
            <person name="Klingl A."/>
            <person name="Woyke T."/>
            <person name="Ryan C.M."/>
            <person name="Banfield J.F."/>
        </authorList>
    </citation>
    <scope>NUCLEOTIDE SEQUENCE [LARGE SCALE GENOMIC DNA]</scope>
    <source>
        <strain evidence="2">CG22_combo_CG10-13_8_21_14_all_47_17</strain>
    </source>
</reference>
<name>A0A2H0BSK3_9BACT</name>
<feature type="coiled-coil region" evidence="1">
    <location>
        <begin position="50"/>
        <end position="118"/>
    </location>
</feature>
<protein>
    <submittedName>
        <fullName evidence="2">Uncharacterized protein</fullName>
    </submittedName>
</protein>